<evidence type="ECO:0000313" key="2">
    <source>
        <dbReference type="EMBL" id="QII82092.1"/>
    </source>
</evidence>
<feature type="transmembrane region" description="Helical" evidence="1">
    <location>
        <begin position="50"/>
        <end position="75"/>
    </location>
</feature>
<evidence type="ECO:0000313" key="3">
    <source>
        <dbReference type="Proteomes" id="UP000501451"/>
    </source>
</evidence>
<name>A0A6G7KA33_9LACT</name>
<keyword evidence="1" id="KW-0812">Transmembrane</keyword>
<dbReference type="InterPro" id="IPR021560">
    <property type="entry name" value="DUF3021"/>
</dbReference>
<feature type="transmembrane region" description="Helical" evidence="1">
    <location>
        <begin position="7"/>
        <end position="30"/>
    </location>
</feature>
<gene>
    <name evidence="2" type="ORF">G7057_06350</name>
</gene>
<feature type="transmembrane region" description="Helical" evidence="1">
    <location>
        <begin position="87"/>
        <end position="108"/>
    </location>
</feature>
<keyword evidence="1" id="KW-1133">Transmembrane helix</keyword>
<proteinExistence type="predicted"/>
<dbReference type="RefSeq" id="WP_166162133.1">
    <property type="nucleotide sequence ID" value="NZ_CP049740.1"/>
</dbReference>
<protein>
    <submittedName>
        <fullName evidence="2">DUF3021 domain-containing protein</fullName>
    </submittedName>
</protein>
<dbReference type="Pfam" id="PF11457">
    <property type="entry name" value="DUF3021"/>
    <property type="match status" value="1"/>
</dbReference>
<accession>A0A6G7KA33</accession>
<reference evidence="2 3" key="1">
    <citation type="journal article" date="2017" name="Int. J. Syst. Evol. Microbiol.">
        <title>Jeotgalibaca porci sp. nov. and Jeotgalibaca arthritidis sp. nov., isolated from pigs, and emended description of the genus Jeotgalibaca.</title>
        <authorList>
            <person name="Zamora L."/>
            <person name="Perez-Sancho M."/>
            <person name="Dominguez L."/>
            <person name="Fernandez-Garayzabal J.F."/>
            <person name="Vela A.I."/>
        </authorList>
    </citation>
    <scope>NUCLEOTIDE SEQUENCE [LARGE SCALE GENOMIC DNA]</scope>
    <source>
        <strain evidence="2 3">CECT 9157</strain>
    </source>
</reference>
<dbReference type="EMBL" id="CP049740">
    <property type="protein sequence ID" value="QII82092.1"/>
    <property type="molecule type" value="Genomic_DNA"/>
</dbReference>
<evidence type="ECO:0000256" key="1">
    <source>
        <dbReference type="SAM" id="Phobius"/>
    </source>
</evidence>
<feature type="transmembrane region" description="Helical" evidence="1">
    <location>
        <begin position="114"/>
        <end position="136"/>
    </location>
</feature>
<organism evidence="2 3">
    <name type="scientific">Jeotgalibaca arthritidis</name>
    <dbReference type="NCBI Taxonomy" id="1868794"/>
    <lineage>
        <taxon>Bacteria</taxon>
        <taxon>Bacillati</taxon>
        <taxon>Bacillota</taxon>
        <taxon>Bacilli</taxon>
        <taxon>Lactobacillales</taxon>
        <taxon>Carnobacteriaceae</taxon>
        <taxon>Jeotgalibaca</taxon>
    </lineage>
</organism>
<dbReference type="AlphaFoldDB" id="A0A6G7KA33"/>
<dbReference type="KEGG" id="jar:G7057_06350"/>
<keyword evidence="1" id="KW-0472">Membrane</keyword>
<keyword evidence="3" id="KW-1185">Reference proteome</keyword>
<sequence>MKKKISLCLYSGVVNGTFIGLVMSIAFSYVSASGRYSPAPTIFMNHFEHSATAMLVSILLWTCIGLVFSFSSLIFEATDWSILKMTITHFLIAYIGSLPLAILAGWFPLKFNNIFIFTVIYIVIYIIMWLVFMNIARKEVTSINKKIQRRNKK</sequence>
<dbReference type="Proteomes" id="UP000501451">
    <property type="component" value="Chromosome"/>
</dbReference>